<sequence>MIESSAQRTVPGAPSSAPVSKSQLKKLRKAKAKTNEPTGSDSPVGIPDTTSAALVEKAPEPSDIQQGAVTPAPVAQSEGQVAQEEDDSLKPSLIVELVNKRLKTTNKKIIRISSYATADPGTLNDDQKRTLKTLPTLEAIVKELSEVKKAIESHESELARELAEKRQQIEATEKQKIEAAVAATQASDVNSVLELLSFVRLRHIFLSGERDPSSYGVSQREVEVISASTAALLGEDSASKEAIINGFISKMGSYQEVPYERLLSITQQVLASACPPMPSHATPTPQEATTDAEPETRSEASVAGAIPLSKSGSFHFLQESEIETTPVEQSAEWVEHPPAEVLPERTPAQEQINGHIDNVQPELTPTENIDWAAEGEDDLPSIDGLHATFGKSGSATPNTQEPQELAQPNGHEATMPTDDDGFTQARGGRGRGRGFRSGERGGFRGGFRGGERGRGGDRGFRGRGRTRFFFICPCLILNAGSLGGSRGRGEWRGEGGEYRGRGGRGRGRGGDRGGASPALSTSA</sequence>
<organism evidence="3 4">
    <name type="scientific">Moniliophthora roreri (strain MCA 2997)</name>
    <name type="common">Cocoa frosty pod rot fungus</name>
    <name type="synonym">Crinipellis roreri</name>
    <dbReference type="NCBI Taxonomy" id="1381753"/>
    <lineage>
        <taxon>Eukaryota</taxon>
        <taxon>Fungi</taxon>
        <taxon>Dikarya</taxon>
        <taxon>Basidiomycota</taxon>
        <taxon>Agaricomycotina</taxon>
        <taxon>Agaricomycetes</taxon>
        <taxon>Agaricomycetidae</taxon>
        <taxon>Agaricales</taxon>
        <taxon>Marasmiineae</taxon>
        <taxon>Marasmiaceae</taxon>
        <taxon>Moniliophthora</taxon>
    </lineage>
</organism>
<dbReference type="EMBL" id="AWSO01000027">
    <property type="protein sequence ID" value="ESK97299.1"/>
    <property type="molecule type" value="Genomic_DNA"/>
</dbReference>
<evidence type="ECO:0000256" key="1">
    <source>
        <dbReference type="SAM" id="Coils"/>
    </source>
</evidence>
<protein>
    <submittedName>
        <fullName evidence="3">Conserved fungal protein</fullName>
    </submittedName>
</protein>
<comment type="caution">
    <text evidence="3">The sequence shown here is derived from an EMBL/GenBank/DDBJ whole genome shotgun (WGS) entry which is preliminary data.</text>
</comment>
<dbReference type="HOGENOM" id="CLU_037443_0_0_1"/>
<feature type="compositionally biased region" description="Basic residues" evidence="2">
    <location>
        <begin position="23"/>
        <end position="32"/>
    </location>
</feature>
<feature type="compositionally biased region" description="Basic and acidic residues" evidence="2">
    <location>
        <begin position="449"/>
        <end position="460"/>
    </location>
</feature>
<feature type="compositionally biased region" description="Polar residues" evidence="2">
    <location>
        <begin position="391"/>
        <end position="402"/>
    </location>
</feature>
<reference evidence="3 4" key="1">
    <citation type="journal article" date="2014" name="BMC Genomics">
        <title>Genome and secretome analysis of the hemibiotrophic fungal pathogen, Moniliophthora roreri, which causes frosty pod rot disease of cacao: mechanisms of the biotrophic and necrotrophic phases.</title>
        <authorList>
            <person name="Meinhardt L.W."/>
            <person name="Costa G.G.L."/>
            <person name="Thomazella D.P.T."/>
            <person name="Teixeira P.J.P.L."/>
            <person name="Carazzolle M.F."/>
            <person name="Schuster S.C."/>
            <person name="Carlson J.E."/>
            <person name="Guiltinan M.J."/>
            <person name="Mieczkowski P."/>
            <person name="Farmer A."/>
            <person name="Ramaraj T."/>
            <person name="Crozier J."/>
            <person name="Davis R.E."/>
            <person name="Shao J."/>
            <person name="Melnick R.L."/>
            <person name="Pereira G.A.G."/>
            <person name="Bailey B.A."/>
        </authorList>
    </citation>
    <scope>NUCLEOTIDE SEQUENCE [LARGE SCALE GENOMIC DNA]</scope>
    <source>
        <strain evidence="3 4">MCA 2997</strain>
    </source>
</reference>
<keyword evidence="4" id="KW-1185">Reference proteome</keyword>
<feature type="coiled-coil region" evidence="1">
    <location>
        <begin position="137"/>
        <end position="182"/>
    </location>
</feature>
<accession>V2Z011</accession>
<feature type="region of interest" description="Disordered" evidence="2">
    <location>
        <begin position="276"/>
        <end position="298"/>
    </location>
</feature>
<proteinExistence type="predicted"/>
<name>V2Z011_MONRO</name>
<dbReference type="OrthoDB" id="2409325at2759"/>
<evidence type="ECO:0000256" key="2">
    <source>
        <dbReference type="SAM" id="MobiDB-lite"/>
    </source>
</evidence>
<feature type="compositionally biased region" description="Basic and acidic residues" evidence="2">
    <location>
        <begin position="487"/>
        <end position="500"/>
    </location>
</feature>
<feature type="region of interest" description="Disordered" evidence="2">
    <location>
        <begin position="376"/>
        <end position="460"/>
    </location>
</feature>
<feature type="region of interest" description="Disordered" evidence="2">
    <location>
        <begin position="1"/>
        <end position="87"/>
    </location>
</feature>
<evidence type="ECO:0000313" key="4">
    <source>
        <dbReference type="Proteomes" id="UP000017559"/>
    </source>
</evidence>
<dbReference type="Proteomes" id="UP000017559">
    <property type="component" value="Unassembled WGS sequence"/>
</dbReference>
<gene>
    <name evidence="3" type="ORF">Moror_17730</name>
</gene>
<evidence type="ECO:0000313" key="3">
    <source>
        <dbReference type="EMBL" id="ESK97299.1"/>
    </source>
</evidence>
<dbReference type="AlphaFoldDB" id="V2Z011"/>
<feature type="region of interest" description="Disordered" evidence="2">
    <location>
        <begin position="483"/>
        <end position="523"/>
    </location>
</feature>
<dbReference type="STRING" id="1381753.V2Z011"/>
<dbReference type="KEGG" id="mrr:Moror_17730"/>
<keyword evidence="1" id="KW-0175">Coiled coil</keyword>